<name>A0A3F3H0W7_9LACO</name>
<protein>
    <recommendedName>
        <fullName evidence="2">Competence protein ComGD</fullName>
    </recommendedName>
</protein>
<gene>
    <name evidence="1" type="ORF">FTRO_0031580</name>
</gene>
<sequence>MKLKFKSFTLIESVIVLSLVALLLGLGLALRPRPNQQSFADFQQQFAAHFQRARLLAQAKEVESILDFQSDQLVIGQEVLSYPVKSKVDQTAKIVIKPSGYVAPGHISWRQGQVNWRLIFQFGGGTYRFEKV</sequence>
<dbReference type="AlphaFoldDB" id="A0A3F3H0W7"/>
<dbReference type="Proteomes" id="UP000064514">
    <property type="component" value="Unassembled WGS sequence"/>
</dbReference>
<dbReference type="InterPro" id="IPR045584">
    <property type="entry name" value="Pilin-like"/>
</dbReference>
<dbReference type="SUPFAM" id="SSF54523">
    <property type="entry name" value="Pili subunits"/>
    <property type="match status" value="1"/>
</dbReference>
<evidence type="ECO:0000313" key="1">
    <source>
        <dbReference type="EMBL" id="GAP04216.1"/>
    </source>
</evidence>
<proteinExistence type="predicted"/>
<evidence type="ECO:0008006" key="2">
    <source>
        <dbReference type="Google" id="ProtNLM"/>
    </source>
</evidence>
<dbReference type="EMBL" id="DF968080">
    <property type="protein sequence ID" value="GAP04216.1"/>
    <property type="molecule type" value="Genomic_DNA"/>
</dbReference>
<dbReference type="STRING" id="709323.GCA_001047135_00761"/>
<reference evidence="1" key="1">
    <citation type="journal article" date="2015" name="BMC Genomics">
        <title>Comparative genomics of Fructobacillus spp. and Leuconostoc spp. reveals niche-specific evolution of Fructobacillus spp.</title>
        <authorList>
            <person name="Endo A."/>
            <person name="Tanizawa Y."/>
            <person name="Tanaka N."/>
            <person name="Maeno S."/>
            <person name="Kumar H."/>
            <person name="Shiwa Y."/>
            <person name="Okada S."/>
            <person name="Yoshikawa H."/>
            <person name="Dicks L."/>
            <person name="Nakagawa J."/>
            <person name="Arita M."/>
        </authorList>
    </citation>
    <scope>NUCLEOTIDE SEQUENCE [LARGE SCALE GENOMIC DNA]</scope>
    <source>
        <strain evidence="1">F214-1</strain>
    </source>
</reference>
<dbReference type="RefSeq" id="WP_148666517.1">
    <property type="nucleotide sequence ID" value="NZ_CAUZLZ010000006.1"/>
</dbReference>
<accession>A0A3F3H0W7</accession>
<organism evidence="1">
    <name type="scientific">Fructobacillus tropaeoli</name>
    <dbReference type="NCBI Taxonomy" id="709323"/>
    <lineage>
        <taxon>Bacteria</taxon>
        <taxon>Bacillati</taxon>
        <taxon>Bacillota</taxon>
        <taxon>Bacilli</taxon>
        <taxon>Lactobacillales</taxon>
        <taxon>Lactobacillaceae</taxon>
        <taxon>Fructobacillus</taxon>
    </lineage>
</organism>